<protein>
    <submittedName>
        <fullName evidence="1">Uncharacterized protein</fullName>
    </submittedName>
</protein>
<evidence type="ECO:0000313" key="1">
    <source>
        <dbReference type="EMBL" id="SVE49638.1"/>
    </source>
</evidence>
<sequence length="51" mass="5858">MIKTIYFTLTTIFLLSCAPTQNDFERGIDFDDVLNNQNMSDSDKIIELKIA</sequence>
<gene>
    <name evidence="1" type="ORF">METZ01_LOCUS502492</name>
</gene>
<name>A0A383E0K5_9ZZZZ</name>
<dbReference type="AlphaFoldDB" id="A0A383E0K5"/>
<accession>A0A383E0K5</accession>
<proteinExistence type="predicted"/>
<dbReference type="EMBL" id="UINC01221340">
    <property type="protein sequence ID" value="SVE49638.1"/>
    <property type="molecule type" value="Genomic_DNA"/>
</dbReference>
<reference evidence="1" key="1">
    <citation type="submission" date="2018-05" db="EMBL/GenBank/DDBJ databases">
        <authorList>
            <person name="Lanie J.A."/>
            <person name="Ng W.-L."/>
            <person name="Kazmierczak K.M."/>
            <person name="Andrzejewski T.M."/>
            <person name="Davidsen T.M."/>
            <person name="Wayne K.J."/>
            <person name="Tettelin H."/>
            <person name="Glass J.I."/>
            <person name="Rusch D."/>
            <person name="Podicherti R."/>
            <person name="Tsui H.-C.T."/>
            <person name="Winkler M.E."/>
        </authorList>
    </citation>
    <scope>NUCLEOTIDE SEQUENCE</scope>
</reference>
<dbReference type="PROSITE" id="PS51257">
    <property type="entry name" value="PROKAR_LIPOPROTEIN"/>
    <property type="match status" value="1"/>
</dbReference>
<organism evidence="1">
    <name type="scientific">marine metagenome</name>
    <dbReference type="NCBI Taxonomy" id="408172"/>
    <lineage>
        <taxon>unclassified sequences</taxon>
        <taxon>metagenomes</taxon>
        <taxon>ecological metagenomes</taxon>
    </lineage>
</organism>
<feature type="non-terminal residue" evidence="1">
    <location>
        <position position="51"/>
    </location>
</feature>